<dbReference type="Proteomes" id="UP000199258">
    <property type="component" value="Unassembled WGS sequence"/>
</dbReference>
<proteinExistence type="predicted"/>
<keyword evidence="2" id="KW-0472">Membrane</keyword>
<feature type="transmembrane region" description="Helical" evidence="2">
    <location>
        <begin position="91"/>
        <end position="113"/>
    </location>
</feature>
<name>A0A1G8JJ40_9MICC</name>
<protein>
    <submittedName>
        <fullName evidence="3">Uncharacterized protein</fullName>
    </submittedName>
</protein>
<evidence type="ECO:0000256" key="2">
    <source>
        <dbReference type="SAM" id="Phobius"/>
    </source>
</evidence>
<keyword evidence="2" id="KW-0812">Transmembrane</keyword>
<evidence type="ECO:0000313" key="3">
    <source>
        <dbReference type="EMBL" id="SDI30660.1"/>
    </source>
</evidence>
<dbReference type="AlphaFoldDB" id="A0A1G8JJ40"/>
<keyword evidence="4" id="KW-1185">Reference proteome</keyword>
<dbReference type="RefSeq" id="WP_090586722.1">
    <property type="nucleotide sequence ID" value="NZ_FNDT01000009.1"/>
</dbReference>
<accession>A0A1G8JJ40</accession>
<keyword evidence="2" id="KW-1133">Transmembrane helix</keyword>
<feature type="transmembrane region" description="Helical" evidence="2">
    <location>
        <begin position="119"/>
        <end position="137"/>
    </location>
</feature>
<dbReference type="EMBL" id="FNDT01000009">
    <property type="protein sequence ID" value="SDI30660.1"/>
    <property type="molecule type" value="Genomic_DNA"/>
</dbReference>
<evidence type="ECO:0000313" key="4">
    <source>
        <dbReference type="Proteomes" id="UP000199258"/>
    </source>
</evidence>
<gene>
    <name evidence="3" type="ORF">SAMN04488693_1096</name>
</gene>
<reference evidence="3 4" key="1">
    <citation type="submission" date="2016-10" db="EMBL/GenBank/DDBJ databases">
        <authorList>
            <person name="de Groot N.N."/>
        </authorList>
    </citation>
    <scope>NUCLEOTIDE SEQUENCE [LARGE SCALE GENOMIC DNA]</scope>
    <source>
        <strain evidence="3 4">NP_1H</strain>
    </source>
</reference>
<feature type="region of interest" description="Disordered" evidence="1">
    <location>
        <begin position="1"/>
        <end position="83"/>
    </location>
</feature>
<sequence length="152" mass="16224">MSPRAQDPNESTDDAVWQDLVARLEETPSSELPERPASDPAPSAEERVRAIFEGQPVQAPAGPRDYTAPVDEEDGSFQPPEPPALGVGDPLVVLAWLGAVGGPVALVLIAMFWRAASTTVMLGIVAIFLASVTFLIFRLPKNRDYDDDGAAV</sequence>
<evidence type="ECO:0000256" key="1">
    <source>
        <dbReference type="SAM" id="MobiDB-lite"/>
    </source>
</evidence>
<feature type="compositionally biased region" description="Basic and acidic residues" evidence="1">
    <location>
        <begin position="22"/>
        <end position="37"/>
    </location>
</feature>
<organism evidence="3 4">
    <name type="scientific">Arthrobacter subterraneus</name>
    <dbReference type="NCBI Taxonomy" id="335973"/>
    <lineage>
        <taxon>Bacteria</taxon>
        <taxon>Bacillati</taxon>
        <taxon>Actinomycetota</taxon>
        <taxon>Actinomycetes</taxon>
        <taxon>Micrococcales</taxon>
        <taxon>Micrococcaceae</taxon>
        <taxon>Arthrobacter</taxon>
    </lineage>
</organism>
<dbReference type="STRING" id="335973.SAMN04488693_1096"/>
<dbReference type="OrthoDB" id="4833224at2"/>